<dbReference type="PROSITE" id="PS50137">
    <property type="entry name" value="DS_RBD"/>
    <property type="match status" value="1"/>
</dbReference>
<organism evidence="3 4">
    <name type="scientific">Microcystis aeruginosa PCC 9717</name>
    <dbReference type="NCBI Taxonomy" id="1160286"/>
    <lineage>
        <taxon>Bacteria</taxon>
        <taxon>Bacillati</taxon>
        <taxon>Cyanobacteriota</taxon>
        <taxon>Cyanophyceae</taxon>
        <taxon>Oscillatoriophycideae</taxon>
        <taxon>Chroococcales</taxon>
        <taxon>Microcystaceae</taxon>
        <taxon>Microcystis</taxon>
    </lineage>
</organism>
<evidence type="ECO:0000313" key="3">
    <source>
        <dbReference type="EMBL" id="CCH98557.1"/>
    </source>
</evidence>
<evidence type="ECO:0000259" key="2">
    <source>
        <dbReference type="PROSITE" id="PS50137"/>
    </source>
</evidence>
<accession>I4FSD2</accession>
<dbReference type="AlphaFoldDB" id="I4FSD2"/>
<dbReference type="GO" id="GO:0003723">
    <property type="term" value="F:RNA binding"/>
    <property type="evidence" value="ECO:0007669"/>
    <property type="project" value="UniProtKB-UniRule"/>
</dbReference>
<gene>
    <name evidence="3" type="ORF">MICAB_4970001</name>
</gene>
<dbReference type="Proteomes" id="UP000003172">
    <property type="component" value="Unassembled WGS sequence"/>
</dbReference>
<dbReference type="Pfam" id="PF00035">
    <property type="entry name" value="dsrm"/>
    <property type="match status" value="1"/>
</dbReference>
<feature type="domain" description="DRBM" evidence="2">
    <location>
        <begin position="1"/>
        <end position="46"/>
    </location>
</feature>
<proteinExistence type="predicted"/>
<dbReference type="HOGENOM" id="CLU_3154885_0_0_3"/>
<dbReference type="Gene3D" id="3.30.160.20">
    <property type="match status" value="1"/>
</dbReference>
<comment type="caution">
    <text evidence="3">The sequence shown here is derived from an EMBL/GenBank/DDBJ whole genome shotgun (WGS) entry which is preliminary data.</text>
</comment>
<dbReference type="EMBL" id="CAII01000442">
    <property type="protein sequence ID" value="CCH98557.1"/>
    <property type="molecule type" value="Genomic_DNA"/>
</dbReference>
<sequence length="48" mass="5228">MTGPPHAREFTAEVRVNNLLYGTGKGKRKQDATKAAAEDALKRCQLQG</sequence>
<protein>
    <submittedName>
        <fullName evidence="3">Ribonuclease III</fullName>
    </submittedName>
</protein>
<dbReference type="SUPFAM" id="SSF54768">
    <property type="entry name" value="dsRNA-binding domain-like"/>
    <property type="match status" value="1"/>
</dbReference>
<keyword evidence="1" id="KW-0694">RNA-binding</keyword>
<reference evidence="3 4" key="1">
    <citation type="submission" date="2012-04" db="EMBL/GenBank/DDBJ databases">
        <authorList>
            <person name="Genoscope - CEA"/>
        </authorList>
    </citation>
    <scope>NUCLEOTIDE SEQUENCE [LARGE SCALE GENOMIC DNA]</scope>
    <source>
        <strain evidence="3 4">9717</strain>
    </source>
</reference>
<name>I4FSD2_MICAE</name>
<dbReference type="CDD" id="cd10845">
    <property type="entry name" value="DSRM_RNAse_III_family"/>
    <property type="match status" value="1"/>
</dbReference>
<dbReference type="InterPro" id="IPR014720">
    <property type="entry name" value="dsRBD_dom"/>
</dbReference>
<evidence type="ECO:0000256" key="1">
    <source>
        <dbReference type="PROSITE-ProRule" id="PRU00266"/>
    </source>
</evidence>
<evidence type="ECO:0000313" key="4">
    <source>
        <dbReference type="Proteomes" id="UP000003172"/>
    </source>
</evidence>